<dbReference type="AlphaFoldDB" id="A0A8B8BMR1"/>
<name>A0A8B8BMR1_CRAVI</name>
<dbReference type="Gene3D" id="2.40.50.140">
    <property type="entry name" value="Nucleic acid-binding proteins"/>
    <property type="match status" value="1"/>
</dbReference>
<protein>
    <submittedName>
        <fullName evidence="2">Uncharacterized protein LOC111111440</fullName>
    </submittedName>
</protein>
<accession>A0A8B8BMR1</accession>
<dbReference type="Proteomes" id="UP000694844">
    <property type="component" value="Chromosome 9"/>
</dbReference>
<dbReference type="InterPro" id="IPR012340">
    <property type="entry name" value="NA-bd_OB-fold"/>
</dbReference>
<keyword evidence="1" id="KW-1185">Reference proteome</keyword>
<evidence type="ECO:0000313" key="1">
    <source>
        <dbReference type="Proteomes" id="UP000694844"/>
    </source>
</evidence>
<evidence type="ECO:0000313" key="2">
    <source>
        <dbReference type="RefSeq" id="XP_022304139.1"/>
    </source>
</evidence>
<dbReference type="GeneID" id="111111440"/>
<proteinExistence type="predicted"/>
<gene>
    <name evidence="2" type="primary">LOC111111440</name>
</gene>
<dbReference type="OrthoDB" id="6193825at2759"/>
<dbReference type="RefSeq" id="XP_022304139.1">
    <property type="nucleotide sequence ID" value="XM_022448431.1"/>
</dbReference>
<organism evidence="1 2">
    <name type="scientific">Crassostrea virginica</name>
    <name type="common">Eastern oyster</name>
    <dbReference type="NCBI Taxonomy" id="6565"/>
    <lineage>
        <taxon>Eukaryota</taxon>
        <taxon>Metazoa</taxon>
        <taxon>Spiralia</taxon>
        <taxon>Lophotrochozoa</taxon>
        <taxon>Mollusca</taxon>
        <taxon>Bivalvia</taxon>
        <taxon>Autobranchia</taxon>
        <taxon>Pteriomorphia</taxon>
        <taxon>Ostreida</taxon>
        <taxon>Ostreoidea</taxon>
        <taxon>Ostreidae</taxon>
        <taxon>Crassostrea</taxon>
    </lineage>
</organism>
<reference evidence="2" key="1">
    <citation type="submission" date="2025-08" db="UniProtKB">
        <authorList>
            <consortium name="RefSeq"/>
        </authorList>
    </citation>
    <scope>IDENTIFICATION</scope>
    <source>
        <tissue evidence="2">Whole sample</tissue>
    </source>
</reference>
<dbReference type="SUPFAM" id="SSF50249">
    <property type="entry name" value="Nucleic acid-binding proteins"/>
    <property type="match status" value="1"/>
</dbReference>
<dbReference type="KEGG" id="cvn:111111440"/>
<sequence>MVFQCGKFQLDQGKINDFLRPPTQTIEDILASPQKRNVSCRGILRKISDIIESPTSKRRELTLESLEGRSSVVCKLWGDQADLLVPAADTIITAVCVQVSNWKGNISLNSSVLTSLQETDEESGFEGEVEAVEILESFSYIIVADKTLKISAELLLTVFPNNEFLEGMRVLGKCRGATVAEIKVLNPKKKKKENQM</sequence>